<dbReference type="Pfam" id="PF01590">
    <property type="entry name" value="GAF"/>
    <property type="match status" value="2"/>
</dbReference>
<organism evidence="3 4">
    <name type="scientific">Blastococcus brunescens</name>
    <dbReference type="NCBI Taxonomy" id="1564165"/>
    <lineage>
        <taxon>Bacteria</taxon>
        <taxon>Bacillati</taxon>
        <taxon>Actinomycetota</taxon>
        <taxon>Actinomycetes</taxon>
        <taxon>Geodermatophilales</taxon>
        <taxon>Geodermatophilaceae</taxon>
        <taxon>Blastococcus</taxon>
    </lineage>
</organism>
<dbReference type="InterPro" id="IPR036457">
    <property type="entry name" value="PPM-type-like_dom_sf"/>
</dbReference>
<evidence type="ECO:0000259" key="2">
    <source>
        <dbReference type="SMART" id="SM00065"/>
    </source>
</evidence>
<dbReference type="InterPro" id="IPR029016">
    <property type="entry name" value="GAF-like_dom_sf"/>
</dbReference>
<dbReference type="SUPFAM" id="SSF55781">
    <property type="entry name" value="GAF domain-like"/>
    <property type="match status" value="2"/>
</dbReference>
<dbReference type="Gene3D" id="3.30.450.40">
    <property type="match status" value="2"/>
</dbReference>
<dbReference type="EMBL" id="CP141261">
    <property type="protein sequence ID" value="WRL65922.1"/>
    <property type="molecule type" value="Genomic_DNA"/>
</dbReference>
<gene>
    <name evidence="3" type="ORF">U6N30_10425</name>
</gene>
<evidence type="ECO:0000256" key="1">
    <source>
        <dbReference type="ARBA" id="ARBA00022801"/>
    </source>
</evidence>
<protein>
    <submittedName>
        <fullName evidence="3">GAF domain-containing protein</fullName>
    </submittedName>
</protein>
<dbReference type="Gene3D" id="3.60.40.10">
    <property type="entry name" value="PPM-type phosphatase domain"/>
    <property type="match status" value="1"/>
</dbReference>
<keyword evidence="1" id="KW-0378">Hydrolase</keyword>
<feature type="domain" description="GAF" evidence="2">
    <location>
        <begin position="196"/>
        <end position="353"/>
    </location>
</feature>
<evidence type="ECO:0000313" key="4">
    <source>
        <dbReference type="Proteomes" id="UP001324287"/>
    </source>
</evidence>
<feature type="domain" description="GAF" evidence="2">
    <location>
        <begin position="24"/>
        <end position="168"/>
    </location>
</feature>
<reference evidence="3 4" key="1">
    <citation type="submission" date="2023-12" db="EMBL/GenBank/DDBJ databases">
        <title>Blastococcus brunescens sp. nov., an actonobacterium isolated from sandstone collected in sahara desert.</title>
        <authorList>
            <person name="Gtari M."/>
            <person name="Ghodhbane F."/>
        </authorList>
    </citation>
    <scope>NUCLEOTIDE SEQUENCE [LARGE SCALE GENOMIC DNA]</scope>
    <source>
        <strain evidence="3 4">BMG 8361</strain>
    </source>
</reference>
<dbReference type="InterPro" id="IPR003018">
    <property type="entry name" value="GAF"/>
</dbReference>
<keyword evidence="4" id="KW-1185">Reference proteome</keyword>
<dbReference type="InterPro" id="IPR001932">
    <property type="entry name" value="PPM-type_phosphatase-like_dom"/>
</dbReference>
<dbReference type="Proteomes" id="UP001324287">
    <property type="component" value="Chromosome"/>
</dbReference>
<dbReference type="InterPro" id="IPR052016">
    <property type="entry name" value="Bact_Sigma-Reg"/>
</dbReference>
<dbReference type="PANTHER" id="PTHR43156:SF2">
    <property type="entry name" value="STAGE II SPORULATION PROTEIN E"/>
    <property type="match status" value="1"/>
</dbReference>
<dbReference type="Pfam" id="PF07228">
    <property type="entry name" value="SpoIIE"/>
    <property type="match status" value="1"/>
</dbReference>
<evidence type="ECO:0000313" key="3">
    <source>
        <dbReference type="EMBL" id="WRL65922.1"/>
    </source>
</evidence>
<proteinExistence type="predicted"/>
<sequence>MSGQAAHSPDRLAAVLATGLMDTAAEESFDRLTAMARELLNAPFAFVTVVDDQRSYWKSCLGLPQDSPRENTLEESFCQYVVDSGEPLVLSDVREDARTRDNPSIASMGVVAWAGYPVHTPDGHVLGTFCVVDTKLHEWTDSDVRILESLASVASREVALRAAAARADDALEVAQLAQQRAQFFARIGELLTAGLELKAVWSAIARLAVPTLGDYMHIHTTGRGGELVPAVVLHRDARQQARLEDLTRSVDRRVGQGAGPGQVAVTGQAQVIPALTDDLGLFTEQQRALVEQTRAGSSITVPLRARGELIAVLTVVRLIGSPAYGEDDLALVQAIADRAALALDNAQSYDQQRTVSLHLQQALLPHVLPQPNHLQVASRYLPAGTGQMVGGDWYDAYLDRTGTTSLIIGDVAGHDIRAAATMGQLRTMVRMAGHDGNNGPADVLRLVDNAVHTLDLPVFATALVAKIERLDQDRPATDRRVVWASAGHPHRFCCLPTGRCAH</sequence>
<dbReference type="PANTHER" id="PTHR43156">
    <property type="entry name" value="STAGE II SPORULATION PROTEIN E-RELATED"/>
    <property type="match status" value="1"/>
</dbReference>
<name>A0ABZ1B539_9ACTN</name>
<dbReference type="SMART" id="SM00065">
    <property type="entry name" value="GAF"/>
    <property type="match status" value="2"/>
</dbReference>
<accession>A0ABZ1B539</accession>